<comment type="caution">
    <text evidence="1">The sequence shown here is derived from an EMBL/GenBank/DDBJ whole genome shotgun (WGS) entry which is preliminary data.</text>
</comment>
<organism evidence="1 2">
    <name type="scientific">Batillaria attramentaria</name>
    <dbReference type="NCBI Taxonomy" id="370345"/>
    <lineage>
        <taxon>Eukaryota</taxon>
        <taxon>Metazoa</taxon>
        <taxon>Spiralia</taxon>
        <taxon>Lophotrochozoa</taxon>
        <taxon>Mollusca</taxon>
        <taxon>Gastropoda</taxon>
        <taxon>Caenogastropoda</taxon>
        <taxon>Sorbeoconcha</taxon>
        <taxon>Cerithioidea</taxon>
        <taxon>Batillariidae</taxon>
        <taxon>Batillaria</taxon>
    </lineage>
</organism>
<evidence type="ECO:0000313" key="1">
    <source>
        <dbReference type="EMBL" id="KAK7471549.1"/>
    </source>
</evidence>
<protein>
    <submittedName>
        <fullName evidence="1">Uncharacterized protein</fullName>
    </submittedName>
</protein>
<feature type="non-terminal residue" evidence="1">
    <location>
        <position position="1"/>
    </location>
</feature>
<keyword evidence="2" id="KW-1185">Reference proteome</keyword>
<name>A0ABD0JDQ7_9CAEN</name>
<dbReference type="AlphaFoldDB" id="A0ABD0JDQ7"/>
<proteinExistence type="predicted"/>
<reference evidence="1 2" key="1">
    <citation type="journal article" date="2023" name="Sci. Data">
        <title>Genome assembly of the Korean intertidal mud-creeper Batillaria attramentaria.</title>
        <authorList>
            <person name="Patra A.K."/>
            <person name="Ho P.T."/>
            <person name="Jun S."/>
            <person name="Lee S.J."/>
            <person name="Kim Y."/>
            <person name="Won Y.J."/>
        </authorList>
    </citation>
    <scope>NUCLEOTIDE SEQUENCE [LARGE SCALE GENOMIC DNA]</scope>
    <source>
        <strain evidence="1">Wonlab-2016</strain>
    </source>
</reference>
<dbReference type="EMBL" id="JACVVK020000489">
    <property type="protein sequence ID" value="KAK7471549.1"/>
    <property type="molecule type" value="Genomic_DNA"/>
</dbReference>
<evidence type="ECO:0000313" key="2">
    <source>
        <dbReference type="Proteomes" id="UP001519460"/>
    </source>
</evidence>
<gene>
    <name evidence="1" type="ORF">BaRGS_00035829</name>
</gene>
<accession>A0ABD0JDQ7</accession>
<dbReference type="Proteomes" id="UP001519460">
    <property type="component" value="Unassembled WGS sequence"/>
</dbReference>
<sequence length="55" mass="6085">GLPAVSRLGTASTRRDNQGTVRARFIGGSHVDRDLTEVSCDMTDTAVHLQHHRER</sequence>